<evidence type="ECO:0000313" key="2">
    <source>
        <dbReference type="Proteomes" id="UP001283361"/>
    </source>
</evidence>
<comment type="caution">
    <text evidence="1">The sequence shown here is derived from an EMBL/GenBank/DDBJ whole genome shotgun (WGS) entry which is preliminary data.</text>
</comment>
<dbReference type="EMBL" id="JAWDGP010003481">
    <property type="protein sequence ID" value="KAK3773940.1"/>
    <property type="molecule type" value="Genomic_DNA"/>
</dbReference>
<reference evidence="1" key="1">
    <citation type="journal article" date="2023" name="G3 (Bethesda)">
        <title>A reference genome for the long-term kleptoplast-retaining sea slug Elysia crispata morphotype clarki.</title>
        <authorList>
            <person name="Eastman K.E."/>
            <person name="Pendleton A.L."/>
            <person name="Shaikh M.A."/>
            <person name="Suttiyut T."/>
            <person name="Ogas R."/>
            <person name="Tomko P."/>
            <person name="Gavelis G."/>
            <person name="Widhalm J.R."/>
            <person name="Wisecaver J.H."/>
        </authorList>
    </citation>
    <scope>NUCLEOTIDE SEQUENCE</scope>
    <source>
        <strain evidence="1">ECLA1</strain>
    </source>
</reference>
<evidence type="ECO:0000313" key="1">
    <source>
        <dbReference type="EMBL" id="KAK3773940.1"/>
    </source>
</evidence>
<proteinExistence type="predicted"/>
<dbReference type="Pfam" id="PF11218">
    <property type="entry name" value="DUF3011"/>
    <property type="match status" value="1"/>
</dbReference>
<gene>
    <name evidence="1" type="ORF">RRG08_013258</name>
</gene>
<sequence length="109" mass="11643">MPRIISHWSVRGNNCDLARERDDRTAAVMTAMTATRRTEGVTCSSENGNIRKCPLSEACDVESVSVVFAQSMAPCVKGYSYSASSSALTVSKGCQGTFTVGCRACTSDF</sequence>
<keyword evidence="2" id="KW-1185">Reference proteome</keyword>
<dbReference type="InterPro" id="IPR021381">
    <property type="entry name" value="DUF3011"/>
</dbReference>
<protein>
    <submittedName>
        <fullName evidence="1">Uncharacterized protein</fullName>
    </submittedName>
</protein>
<name>A0AAE1DL85_9GAST</name>
<organism evidence="1 2">
    <name type="scientific">Elysia crispata</name>
    <name type="common">lettuce slug</name>
    <dbReference type="NCBI Taxonomy" id="231223"/>
    <lineage>
        <taxon>Eukaryota</taxon>
        <taxon>Metazoa</taxon>
        <taxon>Spiralia</taxon>
        <taxon>Lophotrochozoa</taxon>
        <taxon>Mollusca</taxon>
        <taxon>Gastropoda</taxon>
        <taxon>Heterobranchia</taxon>
        <taxon>Euthyneura</taxon>
        <taxon>Panpulmonata</taxon>
        <taxon>Sacoglossa</taxon>
        <taxon>Placobranchoidea</taxon>
        <taxon>Plakobranchidae</taxon>
        <taxon>Elysia</taxon>
    </lineage>
</organism>
<accession>A0AAE1DL85</accession>
<dbReference type="AlphaFoldDB" id="A0AAE1DL85"/>
<dbReference type="Proteomes" id="UP001283361">
    <property type="component" value="Unassembled WGS sequence"/>
</dbReference>